<gene>
    <name evidence="4" type="ORF">FB389_0154</name>
</gene>
<dbReference type="AlphaFoldDB" id="A0A542SMQ4"/>
<proteinExistence type="predicted"/>
<organism evidence="4 5">
    <name type="scientific">Rarobacter incanus</name>
    <dbReference type="NCBI Taxonomy" id="153494"/>
    <lineage>
        <taxon>Bacteria</taxon>
        <taxon>Bacillati</taxon>
        <taxon>Actinomycetota</taxon>
        <taxon>Actinomycetes</taxon>
        <taxon>Micrococcales</taxon>
        <taxon>Rarobacteraceae</taxon>
        <taxon>Rarobacter</taxon>
    </lineage>
</organism>
<keyword evidence="5" id="KW-1185">Reference proteome</keyword>
<dbReference type="Gene3D" id="3.90.180.10">
    <property type="entry name" value="Medium-chain alcohol dehydrogenases, catalytic domain"/>
    <property type="match status" value="1"/>
</dbReference>
<dbReference type="InterPro" id="IPR002364">
    <property type="entry name" value="Quin_OxRdtase/zeta-crystal_CS"/>
</dbReference>
<name>A0A542SMQ4_9MICO</name>
<dbReference type="Gene3D" id="3.40.50.720">
    <property type="entry name" value="NAD(P)-binding Rossmann-like Domain"/>
    <property type="match status" value="1"/>
</dbReference>
<dbReference type="PANTHER" id="PTHR48106">
    <property type="entry name" value="QUINONE OXIDOREDUCTASE PIG3-RELATED"/>
    <property type="match status" value="1"/>
</dbReference>
<dbReference type="RefSeq" id="WP_142110928.1">
    <property type="nucleotide sequence ID" value="NZ_BAAATB010000005.1"/>
</dbReference>
<accession>A0A542SMQ4</accession>
<dbReference type="InterPro" id="IPR036291">
    <property type="entry name" value="NAD(P)-bd_dom_sf"/>
</dbReference>
<dbReference type="Proteomes" id="UP000316181">
    <property type="component" value="Unassembled WGS sequence"/>
</dbReference>
<dbReference type="GO" id="GO:0008270">
    <property type="term" value="F:zinc ion binding"/>
    <property type="evidence" value="ECO:0007669"/>
    <property type="project" value="InterPro"/>
</dbReference>
<dbReference type="PANTHER" id="PTHR48106:SF13">
    <property type="entry name" value="QUINONE OXIDOREDUCTASE-RELATED"/>
    <property type="match status" value="1"/>
</dbReference>
<dbReference type="InterPro" id="IPR013154">
    <property type="entry name" value="ADH-like_N"/>
</dbReference>
<dbReference type="FunFam" id="3.40.50.720:FF:000053">
    <property type="entry name" value="Quinone oxidoreductase 1"/>
    <property type="match status" value="1"/>
</dbReference>
<dbReference type="OrthoDB" id="9780520at2"/>
<evidence type="ECO:0000313" key="5">
    <source>
        <dbReference type="Proteomes" id="UP000316181"/>
    </source>
</evidence>
<sequence length="338" mass="35475">MHTIEAIHAGGPEVLFPADRPRPTAAPGQLLVRVAYAGVNFIDTYRRAGLYPMAFPHIPGTEGAGVVESVGDGVDGFSTGDRVAWVDGGSSYAEYAVISADRAIRVPAEITLREAAAAALQGLTAHYLVTSTFPVGPGDDVLIHAGAGGVGLLATQMARLLGARTIITTTSTPKKAELSRQAGATNTLIYSEFEDIATDLPAAVRALTSGAGVQVVFDGVGLTTFDGSLASLATRGMMVLFGASSGPVPPFDLQRLNAGGSLYITRPSLWHYIETPAELARRACEVFTWIESGDLEIRIGDEFSLSRARQAHEALESRKTTGKVLLAVAPHLDGTYPS</sequence>
<dbReference type="SMART" id="SM00829">
    <property type="entry name" value="PKS_ER"/>
    <property type="match status" value="1"/>
</dbReference>
<reference evidence="4 5" key="1">
    <citation type="submission" date="2019-06" db="EMBL/GenBank/DDBJ databases">
        <title>Sequencing the genomes of 1000 actinobacteria strains.</title>
        <authorList>
            <person name="Klenk H.-P."/>
        </authorList>
    </citation>
    <scope>NUCLEOTIDE SEQUENCE [LARGE SCALE GENOMIC DNA]</scope>
    <source>
        <strain evidence="4 5">DSM 10596</strain>
    </source>
</reference>
<dbReference type="SUPFAM" id="SSF51735">
    <property type="entry name" value="NAD(P)-binding Rossmann-fold domains"/>
    <property type="match status" value="1"/>
</dbReference>
<dbReference type="CDD" id="cd05286">
    <property type="entry name" value="QOR2"/>
    <property type="match status" value="1"/>
</dbReference>
<protein>
    <submittedName>
        <fullName evidence="4">NADPH2:quinone reductase</fullName>
    </submittedName>
</protein>
<evidence type="ECO:0000313" key="4">
    <source>
        <dbReference type="EMBL" id="TQK75527.1"/>
    </source>
</evidence>
<dbReference type="GO" id="GO:0070402">
    <property type="term" value="F:NADPH binding"/>
    <property type="evidence" value="ECO:0007669"/>
    <property type="project" value="TreeGrafter"/>
</dbReference>
<dbReference type="EMBL" id="VFNV01000001">
    <property type="protein sequence ID" value="TQK75527.1"/>
    <property type="molecule type" value="Genomic_DNA"/>
</dbReference>
<evidence type="ECO:0000256" key="2">
    <source>
        <dbReference type="ARBA" id="ARBA00023002"/>
    </source>
</evidence>
<keyword evidence="2" id="KW-0560">Oxidoreductase</keyword>
<dbReference type="Pfam" id="PF00107">
    <property type="entry name" value="ADH_zinc_N"/>
    <property type="match status" value="1"/>
</dbReference>
<evidence type="ECO:0000259" key="3">
    <source>
        <dbReference type="SMART" id="SM00829"/>
    </source>
</evidence>
<dbReference type="GO" id="GO:0005829">
    <property type="term" value="C:cytosol"/>
    <property type="evidence" value="ECO:0007669"/>
    <property type="project" value="TreeGrafter"/>
</dbReference>
<feature type="domain" description="Enoyl reductase (ER)" evidence="3">
    <location>
        <begin position="10"/>
        <end position="326"/>
    </location>
</feature>
<dbReference type="InterPro" id="IPR020843">
    <property type="entry name" value="ER"/>
</dbReference>
<dbReference type="GO" id="GO:0003960">
    <property type="term" value="F:quinone reductase (NADPH) activity"/>
    <property type="evidence" value="ECO:0007669"/>
    <property type="project" value="InterPro"/>
</dbReference>
<dbReference type="Pfam" id="PF08240">
    <property type="entry name" value="ADH_N"/>
    <property type="match status" value="1"/>
</dbReference>
<dbReference type="InterPro" id="IPR013149">
    <property type="entry name" value="ADH-like_C"/>
</dbReference>
<dbReference type="InterPro" id="IPR011032">
    <property type="entry name" value="GroES-like_sf"/>
</dbReference>
<comment type="caution">
    <text evidence="4">The sequence shown here is derived from an EMBL/GenBank/DDBJ whole genome shotgun (WGS) entry which is preliminary data.</text>
</comment>
<dbReference type="SUPFAM" id="SSF50129">
    <property type="entry name" value="GroES-like"/>
    <property type="match status" value="1"/>
</dbReference>
<dbReference type="PROSITE" id="PS01162">
    <property type="entry name" value="QOR_ZETA_CRYSTAL"/>
    <property type="match status" value="1"/>
</dbReference>
<dbReference type="InterPro" id="IPR047618">
    <property type="entry name" value="QOR-like"/>
</dbReference>
<evidence type="ECO:0000256" key="1">
    <source>
        <dbReference type="ARBA" id="ARBA00022857"/>
    </source>
</evidence>
<keyword evidence="1" id="KW-0521">NADP</keyword>
<dbReference type="GO" id="GO:0035925">
    <property type="term" value="F:mRNA 3'-UTR AU-rich region binding"/>
    <property type="evidence" value="ECO:0007669"/>
    <property type="project" value="TreeGrafter"/>
</dbReference>